<feature type="region of interest" description="Disordered" evidence="19">
    <location>
        <begin position="2330"/>
        <end position="2392"/>
    </location>
</feature>
<evidence type="ECO:0000256" key="1">
    <source>
        <dbReference type="ARBA" id="ARBA00002180"/>
    </source>
</evidence>
<keyword evidence="16" id="KW-0233">DNA recombination</keyword>
<dbReference type="GO" id="GO:0046872">
    <property type="term" value="F:metal ion binding"/>
    <property type="evidence" value="ECO:0007669"/>
    <property type="project" value="UniProtKB-KW"/>
</dbReference>
<evidence type="ECO:0000259" key="20">
    <source>
        <dbReference type="Pfam" id="PF07727"/>
    </source>
</evidence>
<dbReference type="InterPro" id="IPR057670">
    <property type="entry name" value="SH3_retrovirus"/>
</dbReference>
<proteinExistence type="predicted"/>
<keyword evidence="3" id="KW-0645">Protease</keyword>
<evidence type="ECO:0000256" key="10">
    <source>
        <dbReference type="ARBA" id="ARBA00022840"/>
    </source>
</evidence>
<evidence type="ECO:0000259" key="23">
    <source>
        <dbReference type="Pfam" id="PF25597"/>
    </source>
</evidence>
<evidence type="ECO:0000259" key="22">
    <source>
        <dbReference type="Pfam" id="PF22936"/>
    </source>
</evidence>
<feature type="region of interest" description="Disordered" evidence="19">
    <location>
        <begin position="1754"/>
        <end position="1822"/>
    </location>
</feature>
<keyword evidence="14" id="KW-0808">Transferase</keyword>
<keyword evidence="15" id="KW-0917">Virion maturation</keyword>
<evidence type="ECO:0000256" key="2">
    <source>
        <dbReference type="ARBA" id="ARBA00022612"/>
    </source>
</evidence>
<evidence type="ECO:0000313" key="24">
    <source>
        <dbReference type="EMBL" id="GEU36998.1"/>
    </source>
</evidence>
<dbReference type="GO" id="GO:0003676">
    <property type="term" value="F:nucleic acid binding"/>
    <property type="evidence" value="ECO:0007669"/>
    <property type="project" value="InterPro"/>
</dbReference>
<keyword evidence="13" id="KW-0695">RNA-directed DNA polymerase</keyword>
<organism evidence="24">
    <name type="scientific">Tanacetum cinerariifolium</name>
    <name type="common">Dalmatian daisy</name>
    <name type="synonym">Chrysanthemum cinerariifolium</name>
    <dbReference type="NCBI Taxonomy" id="118510"/>
    <lineage>
        <taxon>Eukaryota</taxon>
        <taxon>Viridiplantae</taxon>
        <taxon>Streptophyta</taxon>
        <taxon>Embryophyta</taxon>
        <taxon>Tracheophyta</taxon>
        <taxon>Spermatophyta</taxon>
        <taxon>Magnoliopsida</taxon>
        <taxon>eudicotyledons</taxon>
        <taxon>Gunneridae</taxon>
        <taxon>Pentapetalae</taxon>
        <taxon>asterids</taxon>
        <taxon>campanulids</taxon>
        <taxon>Asterales</taxon>
        <taxon>Asteraceae</taxon>
        <taxon>Asteroideae</taxon>
        <taxon>Anthemideae</taxon>
        <taxon>Anthemidinae</taxon>
        <taxon>Tanacetum</taxon>
    </lineage>
</organism>
<reference evidence="24" key="1">
    <citation type="journal article" date="2019" name="Sci. Rep.">
        <title>Draft genome of Tanacetum cinerariifolium, the natural source of mosquito coil.</title>
        <authorList>
            <person name="Yamashiro T."/>
            <person name="Shiraishi A."/>
            <person name="Satake H."/>
            <person name="Nakayama K."/>
        </authorList>
    </citation>
    <scope>NUCLEOTIDE SEQUENCE</scope>
</reference>
<evidence type="ECO:0000256" key="17">
    <source>
        <dbReference type="ARBA" id="ARBA00023268"/>
    </source>
</evidence>
<dbReference type="SUPFAM" id="SSF53098">
    <property type="entry name" value="Ribonuclease H-like"/>
    <property type="match status" value="1"/>
</dbReference>
<dbReference type="Gene3D" id="3.30.420.10">
    <property type="entry name" value="Ribonuclease H-like superfamily/Ribonuclease H"/>
    <property type="match status" value="1"/>
</dbReference>
<dbReference type="Pfam" id="PF13976">
    <property type="entry name" value="gag_pre-integrs"/>
    <property type="match status" value="1"/>
</dbReference>
<feature type="region of interest" description="Disordered" evidence="19">
    <location>
        <begin position="1926"/>
        <end position="2032"/>
    </location>
</feature>
<feature type="coiled-coil region" evidence="18">
    <location>
        <begin position="534"/>
        <end position="561"/>
    </location>
</feature>
<dbReference type="GO" id="GO:0015074">
    <property type="term" value="P:DNA integration"/>
    <property type="evidence" value="ECO:0007669"/>
    <property type="project" value="UniProtKB-KW"/>
</dbReference>
<dbReference type="Pfam" id="PF25597">
    <property type="entry name" value="SH3_retrovirus"/>
    <property type="match status" value="1"/>
</dbReference>
<keyword evidence="9" id="KW-0378">Hydrolase</keyword>
<dbReference type="InterPro" id="IPR036397">
    <property type="entry name" value="RNaseH_sf"/>
</dbReference>
<keyword evidence="5" id="KW-0479">Metal-binding</keyword>
<feature type="compositionally biased region" description="Low complexity" evidence="19">
    <location>
        <begin position="1787"/>
        <end position="1804"/>
    </location>
</feature>
<dbReference type="EMBL" id="BKCJ010000875">
    <property type="protein sequence ID" value="GEU36998.1"/>
    <property type="molecule type" value="Genomic_DNA"/>
</dbReference>
<dbReference type="GO" id="GO:0004190">
    <property type="term" value="F:aspartic-type endopeptidase activity"/>
    <property type="evidence" value="ECO:0007669"/>
    <property type="project" value="UniProtKB-KW"/>
</dbReference>
<evidence type="ECO:0000256" key="3">
    <source>
        <dbReference type="ARBA" id="ARBA00022670"/>
    </source>
</evidence>
<feature type="region of interest" description="Disordered" evidence="19">
    <location>
        <begin position="2174"/>
        <end position="2204"/>
    </location>
</feature>
<keyword evidence="2" id="KW-1188">Viral release from host cell</keyword>
<keyword evidence="7" id="KW-0064">Aspartyl protease</keyword>
<evidence type="ECO:0000256" key="4">
    <source>
        <dbReference type="ARBA" id="ARBA00022722"/>
    </source>
</evidence>
<feature type="compositionally biased region" description="Basic and acidic residues" evidence="19">
    <location>
        <begin position="1813"/>
        <end position="1822"/>
    </location>
</feature>
<keyword evidence="14" id="KW-0548">Nucleotidyltransferase</keyword>
<evidence type="ECO:0000256" key="15">
    <source>
        <dbReference type="ARBA" id="ARBA00023113"/>
    </source>
</evidence>
<evidence type="ECO:0000259" key="21">
    <source>
        <dbReference type="Pfam" id="PF13976"/>
    </source>
</evidence>
<dbReference type="GO" id="GO:0006508">
    <property type="term" value="P:proteolysis"/>
    <property type="evidence" value="ECO:0007669"/>
    <property type="project" value="UniProtKB-KW"/>
</dbReference>
<keyword evidence="11" id="KW-0460">Magnesium</keyword>
<evidence type="ECO:0000256" key="6">
    <source>
        <dbReference type="ARBA" id="ARBA00022741"/>
    </source>
</evidence>
<feature type="compositionally biased region" description="Low complexity" evidence="19">
    <location>
        <begin position="2376"/>
        <end position="2392"/>
    </location>
</feature>
<evidence type="ECO:0000256" key="12">
    <source>
        <dbReference type="ARBA" id="ARBA00022908"/>
    </source>
</evidence>
<feature type="domain" description="Retrovirus-related Pol polyprotein from transposon TNT 1-94-like beta-barrel" evidence="22">
    <location>
        <begin position="752"/>
        <end position="824"/>
    </location>
</feature>
<accession>A0A6L2JJ42</accession>
<dbReference type="SUPFAM" id="SSF56672">
    <property type="entry name" value="DNA/RNA polymerases"/>
    <property type="match status" value="1"/>
</dbReference>
<comment type="caution">
    <text evidence="24">The sequence shown here is derived from an EMBL/GenBank/DDBJ whole genome shotgun (WGS) entry which is preliminary data.</text>
</comment>
<feature type="coiled-coil region" evidence="18">
    <location>
        <begin position="2214"/>
        <end position="2248"/>
    </location>
</feature>
<dbReference type="GO" id="GO:0003887">
    <property type="term" value="F:DNA-directed DNA polymerase activity"/>
    <property type="evidence" value="ECO:0007669"/>
    <property type="project" value="UniProtKB-KW"/>
</dbReference>
<dbReference type="InterPro" id="IPR012337">
    <property type="entry name" value="RNaseH-like_sf"/>
</dbReference>
<feature type="domain" description="Retroviral polymerase SH3-like" evidence="23">
    <location>
        <begin position="1062"/>
        <end position="1115"/>
    </location>
</feature>
<dbReference type="PANTHER" id="PTHR42648">
    <property type="entry name" value="TRANSPOSASE, PUTATIVE-RELATED"/>
    <property type="match status" value="1"/>
</dbReference>
<evidence type="ECO:0000256" key="14">
    <source>
        <dbReference type="ARBA" id="ARBA00022932"/>
    </source>
</evidence>
<keyword evidence="8" id="KW-0255">Endonuclease</keyword>
<evidence type="ECO:0000256" key="18">
    <source>
        <dbReference type="SAM" id="Coils"/>
    </source>
</evidence>
<sequence length="2749" mass="311118">MANLSEDIQCAGSDTRLPMLDRTDFASWQQRIRLYCRGKENGVNILKSIDEGPYQMGKVREALAESTEGAPQFNILLQGLPKDIYTLINHYTDAKYIWDNGGSAAGYGGAQNRVRNVNPGHARLGQARPVKCYNCNDKMLLMHAQENGVALDEKQLLFLAADDCDAFDSDVDEAPTTQTMFMANLSSADPVIDEAGPSYDSDILSEDNEVPVVHSDVSSVLNDAFIMIYNDMCEPHVQSVSNPSRNTVVKNSLTAELATYKEQVELELHSIKLQLASTIHHNKSMVEEVTFLKKDFKQKENKYLEDFLDMKYLKEKVEDRLIKQDQSLQTVYMLCRPKPHYNELNKVAISYKNPLRLTYAKQVQPALYNGHEILKDNHTPAIVYNTKDTLEIAKITRNKTNAKMNDPECVTRKKNLLIANDNLIAECFSKEVFSVATNSELNVARFTEMLAANTIIEANCLALEAELANLREKSHHDNQKELINNFSKLKVNHLNLQLKYQNLKDSFRNNPPTPDKDTPDFESVFVIGKMQASLQGKDNVIRQLKKQLSQLQLTCSDINRTLKVQTTDSQITKNNRDAHLDYLRHLKESVETIYDITEEAKVVRPLDRSIVSACRYTKHSQEILEYAVGTCPQGSQQRAKQLARSPLIKKKQFSIAKLFDKSDSNTHIHVVTIKPHQTNVHVPPSTGVKSFPNARGSQPKSNPKTNRISLAKGVNKLPVEDQPRTTKSHLRTSNRVDSSSRLKRTVIHIVLWYLDSGCSKHMTGDRSWLMNFVKKFIGIVRFGNDHFGAIMGYGDYVIGDSVMTRVYYVEGLGHNLFSVRQFCDSDLEVSFRKHSCYVRDTNGVDLIKGSHGSNLYIISVEDMMKSSPICLLSKASKNKSWLWHRRLNHLNFDTINDLARKDLVRGLPRLKFEKGHLCSACQLGKSKKHPHKPKTANTNLEVLNTLHMDLCGPMRVQTINRKKYILVIMDDYSWFTWVKFLRSKDETLENGVVKRRNHTLIEAARTMLIFFKALMFLSAKAVATACYTKNRSLICTHHHKTPYELVHNKKPDLTFFRVFGALCYPTNDSEDLGKLQSTADIGIFVGYAPSRKGYRIYNKRTRRIMETIHVQFDELTEPVLPAQAVQALVNSDDTPSSTTFDRDAPSLSISPSYSALQSHSLHQGVAVEPNYIEDHNIAPVDNNPFVNVFASKPHSKASSSGDISSTKSPYVKLDEYGDVLKNKARFVAKGYRQEEGIDFEEPFTPVARIEAIRIFIANAASKNKTVYQMDVKTTFLNGELKEEVYVSQPEGFVDPDHPTHVYHLKKALYGLKQAPRAWYDTLSRFLLDNNFSKGAVDPTLSTQKTDKHFLLVQIYASPTKKHLEALKRVFWYFKGTINWGFWYSKDTAMALTAYADANHAGCSDTRRSTSGSAQFLSDKLVSWSSKKQKSTAISTTKAEYIDMSGCCAQILWMRLQLTDYGFDFNKIPLYCDNRSAIALCCNNVQHSRSKHIDMRHHFIRDQVERGVVELYFVTRDYQLADIFTKALPRQRFEFILSHLDTMADVNAPSGQAHAMAPPVRTDDQIFPYIRWVPIGKRNCYLDLNKSQSNPIYKITFWETIQYDKKAGNYRCQLDEQWFVLTKDTLREALQITPINNNQAFVAPPSSDVLINLSTNWATLRKKRATLIMILSIRFTKLIIHHLQRRHKFYQRLDSSLHLPNEEPVLGYLKFSAKGTKREVFGMPIHGSLITADIREASYYQEYLANVAKHRQYLAGETGSDPGSPALKPKKPARKPKSTAPKAPPRPSVSTPVTSAQPAPTSAPAKPHEKKRKQAIETSDKPLKAKKFKYSVVPKVRKPKSTLKSGSESAAEDVPAMEPQVAAEDANLQKYLEESMKTVYAAPRGPLPPVVIREPESGKYQPLLEVPGKGKAKVTEEHVAHDLLSLQKPKKKSPVDQYIFQRHTFTTTRSSRLDEPSYGELEQSVSEETKKIVPGADEGGQGESEDQAGPDPGAQAKGQTGSDAVTQDEGHAGSNPDEISEGQAGPDPGNARADVQSISSHVVHAGSDREHMDLDVADVSPQPCTEQLDEGFTATAYPKVQENLKLAVEEQVLLEDPACSSRTLSSLQHLSKDISFGELFFSHNPSKADNDKTIAETEVESMVSVTIQQDMSSIPPMMSPIIDLTSRPESPKVHQQFKATTTKTTTTTTTITTTTIPPPLAQQQSTTEAMMMKRIGELEHIMANLIQVNKEMEERLDKHRARLYTLEQLDIPQHVSKAVSKVVTDAVNWAMQAPLRSRFRDLPKADMKEILHQRMWETESYKSHKDHMQLFEDLEKSMNRDHSEELAQDLAEARKKKKKTRPSGASGALRALGAPRASGSSQVPPPPPLPSSTNQESSSKGSDTPSSSKTAASAKYQAWTMNGIRLRPSILLTPADLKLDEDMAPDEQVQSSDDEDIRSAHIPKVNFRQDWWKPLEEERPATPEPAWSIPSSDMPILTNNWASALCGRTHTKAQRQQTITTGWSTWSSHNPIDFFFNKDLEYLRYGSKGSRPALSISKMKAAYYPDAGLEQMVPDQSWIDEECKYDIAAIAVRTHMRILSVVRIEVFSMYGYDYMNKIVLCRADLNEHVIVERDFKYLYPSDFEDLYLLNLQEDFQLGIVSYQTQLNLTKPQWDATGFKYKHDYTVIDSSKAVMFQDRYRVQMMMRFNEIHKYSDGMLQQIDEALDYRVKEYKINRMNPEALEDKEDLPQPGELCWWTTQRGRLQTSEAY</sequence>
<dbReference type="InterPro" id="IPR013103">
    <property type="entry name" value="RVT_2"/>
</dbReference>
<keyword evidence="18" id="KW-0175">Coiled coil</keyword>
<feature type="compositionally biased region" description="Low complexity" evidence="19">
    <location>
        <begin position="2341"/>
        <end position="2361"/>
    </location>
</feature>
<evidence type="ECO:0000256" key="19">
    <source>
        <dbReference type="SAM" id="MobiDB-lite"/>
    </source>
</evidence>
<dbReference type="InterPro" id="IPR039537">
    <property type="entry name" value="Retrotran_Ty1/copia-like"/>
</dbReference>
<dbReference type="GO" id="GO:0005524">
    <property type="term" value="F:ATP binding"/>
    <property type="evidence" value="ECO:0007669"/>
    <property type="project" value="UniProtKB-KW"/>
</dbReference>
<dbReference type="InterPro" id="IPR025724">
    <property type="entry name" value="GAG-pre-integrase_dom"/>
</dbReference>
<dbReference type="InterPro" id="IPR054722">
    <property type="entry name" value="PolX-like_BBD"/>
</dbReference>
<keyword evidence="6" id="KW-0547">Nucleotide-binding</keyword>
<dbReference type="GO" id="GO:0006310">
    <property type="term" value="P:DNA recombination"/>
    <property type="evidence" value="ECO:0007669"/>
    <property type="project" value="UniProtKB-KW"/>
</dbReference>
<evidence type="ECO:0000256" key="7">
    <source>
        <dbReference type="ARBA" id="ARBA00022750"/>
    </source>
</evidence>
<dbReference type="GO" id="GO:0003964">
    <property type="term" value="F:RNA-directed DNA polymerase activity"/>
    <property type="evidence" value="ECO:0007669"/>
    <property type="project" value="UniProtKB-KW"/>
</dbReference>
<keyword evidence="17" id="KW-0511">Multifunctional enzyme</keyword>
<dbReference type="GO" id="GO:0004519">
    <property type="term" value="F:endonuclease activity"/>
    <property type="evidence" value="ECO:0007669"/>
    <property type="project" value="UniProtKB-KW"/>
</dbReference>
<dbReference type="InterPro" id="IPR043502">
    <property type="entry name" value="DNA/RNA_pol_sf"/>
</dbReference>
<feature type="compositionally biased region" description="Basic residues" evidence="19">
    <location>
        <begin position="1767"/>
        <end position="1776"/>
    </location>
</feature>
<dbReference type="Pfam" id="PF22936">
    <property type="entry name" value="Pol_BBD"/>
    <property type="match status" value="1"/>
</dbReference>
<feature type="region of interest" description="Disordered" evidence="19">
    <location>
        <begin position="1837"/>
        <end position="1859"/>
    </location>
</feature>
<feature type="region of interest" description="Disordered" evidence="19">
    <location>
        <begin position="679"/>
        <end position="735"/>
    </location>
</feature>
<evidence type="ECO:0000256" key="8">
    <source>
        <dbReference type="ARBA" id="ARBA00022759"/>
    </source>
</evidence>
<feature type="compositionally biased region" description="Polar residues" evidence="19">
    <location>
        <begin position="695"/>
        <end position="708"/>
    </location>
</feature>
<evidence type="ECO:0000256" key="5">
    <source>
        <dbReference type="ARBA" id="ARBA00022723"/>
    </source>
</evidence>
<dbReference type="CDD" id="cd09272">
    <property type="entry name" value="RNase_HI_RT_Ty1"/>
    <property type="match status" value="1"/>
</dbReference>
<dbReference type="PANTHER" id="PTHR42648:SF11">
    <property type="entry name" value="TRANSPOSON TY4-P GAG-POL POLYPROTEIN"/>
    <property type="match status" value="1"/>
</dbReference>
<feature type="domain" description="GAG-pre-integrase" evidence="21">
    <location>
        <begin position="854"/>
        <end position="926"/>
    </location>
</feature>
<evidence type="ECO:0000256" key="16">
    <source>
        <dbReference type="ARBA" id="ARBA00023172"/>
    </source>
</evidence>
<gene>
    <name evidence="24" type="ORF">Tci_008976</name>
</gene>
<keyword evidence="12" id="KW-0229">DNA integration</keyword>
<evidence type="ECO:0000256" key="9">
    <source>
        <dbReference type="ARBA" id="ARBA00022801"/>
    </source>
</evidence>
<dbReference type="Pfam" id="PF07727">
    <property type="entry name" value="RVT_2"/>
    <property type="match status" value="1"/>
</dbReference>
<keyword evidence="14" id="KW-0239">DNA-directed DNA polymerase</keyword>
<feature type="compositionally biased region" description="Low complexity" evidence="19">
    <location>
        <begin position="2179"/>
        <end position="2194"/>
    </location>
</feature>
<keyword evidence="10" id="KW-0067">ATP-binding</keyword>
<protein>
    <submittedName>
        <fullName evidence="24">Gag-Pol polyprotein</fullName>
    </submittedName>
</protein>
<name>A0A6L2JJ42_TANCI</name>
<comment type="function">
    <text evidence="1">The aspartyl protease (PR) mediates the proteolytic cleavages of the Gag and Gag-Pol polyproteins after assembly of the VLP.</text>
</comment>
<keyword evidence="4" id="KW-0540">Nuclease</keyword>
<feature type="domain" description="Reverse transcriptase Ty1/copia-type" evidence="20">
    <location>
        <begin position="1215"/>
        <end position="1355"/>
    </location>
</feature>
<evidence type="ECO:0000256" key="11">
    <source>
        <dbReference type="ARBA" id="ARBA00022842"/>
    </source>
</evidence>
<evidence type="ECO:0000256" key="13">
    <source>
        <dbReference type="ARBA" id="ARBA00022918"/>
    </source>
</evidence>